<dbReference type="KEGG" id="gsh:117362305"/>
<dbReference type="Pfam" id="PF15668">
    <property type="entry name" value="DUF4663"/>
    <property type="match status" value="1"/>
</dbReference>
<organism evidence="2 3">
    <name type="scientific">Geotrypetes seraphini</name>
    <name type="common">Gaboon caecilian</name>
    <name type="synonym">Caecilia seraphini</name>
    <dbReference type="NCBI Taxonomy" id="260995"/>
    <lineage>
        <taxon>Eukaryota</taxon>
        <taxon>Metazoa</taxon>
        <taxon>Chordata</taxon>
        <taxon>Craniata</taxon>
        <taxon>Vertebrata</taxon>
        <taxon>Euteleostomi</taxon>
        <taxon>Amphibia</taxon>
        <taxon>Gymnophiona</taxon>
        <taxon>Geotrypetes</taxon>
    </lineage>
</organism>
<feature type="region of interest" description="Disordered" evidence="1">
    <location>
        <begin position="271"/>
        <end position="304"/>
    </location>
</feature>
<feature type="region of interest" description="Disordered" evidence="1">
    <location>
        <begin position="229"/>
        <end position="250"/>
    </location>
</feature>
<keyword evidence="2" id="KW-1185">Reference proteome</keyword>
<dbReference type="OrthoDB" id="9042900at2759"/>
<dbReference type="PANTHER" id="PTHR36872:SF1">
    <property type="entry name" value="GENE 5901-RELATED"/>
    <property type="match status" value="1"/>
</dbReference>
<name>A0A6P8RJZ6_GEOSA</name>
<dbReference type="PANTHER" id="PTHR36872">
    <property type="entry name" value="GENE 5901-RELATED"/>
    <property type="match status" value="1"/>
</dbReference>
<dbReference type="GeneID" id="117362305"/>
<evidence type="ECO:0000313" key="3">
    <source>
        <dbReference type="RefSeq" id="XP_033804401.1"/>
    </source>
</evidence>
<protein>
    <submittedName>
        <fullName evidence="3">Uncharacterized protein C11orf42 homolog</fullName>
    </submittedName>
</protein>
<proteinExistence type="predicted"/>
<evidence type="ECO:0000256" key="1">
    <source>
        <dbReference type="SAM" id="MobiDB-lite"/>
    </source>
</evidence>
<dbReference type="InterPro" id="IPR031366">
    <property type="entry name" value="DUF4663"/>
</dbReference>
<sequence>MSECLPQPLNIKDADKSWELIRGKVVEKLFGSDVIPVPFLEDAASYDLLHVVIKHSRTAHKHLWMVRRLIPVGSLQSLVEDTQDDKLNFVHSIDHISRLSSDFQHEETRLVSGFSKYIQVAIKDINKKIVLFVLNPGDITLRHDLPWLPVKNIYVIYEVFHCSFLHLMVTEGKERKELKLDQSTPIAFSYLKFSVNSKGVLGQQKNMTKAKLPRGARWGRKSTLTAMQEATCSPPRKCKSSEPTYKGHNPFSNHSKTFTVNWPFRSCSDPNTSVSTCSKQDKHAMSLPLLPTASSDSDTEEDTA</sequence>
<reference evidence="3" key="1">
    <citation type="submission" date="2025-08" db="UniProtKB">
        <authorList>
            <consortium name="RefSeq"/>
        </authorList>
    </citation>
    <scope>IDENTIFICATION</scope>
</reference>
<dbReference type="AlphaFoldDB" id="A0A6P8RJZ6"/>
<dbReference type="InParanoid" id="A0A6P8RJZ6"/>
<accession>A0A6P8RJZ6</accession>
<evidence type="ECO:0000313" key="2">
    <source>
        <dbReference type="Proteomes" id="UP000515159"/>
    </source>
</evidence>
<dbReference type="RefSeq" id="XP_033804401.1">
    <property type="nucleotide sequence ID" value="XM_033948510.1"/>
</dbReference>
<dbReference type="Proteomes" id="UP000515159">
    <property type="component" value="Chromosome 6"/>
</dbReference>
<gene>
    <name evidence="3" type="primary">C6H11orf42</name>
</gene>
<dbReference type="FunCoup" id="A0A6P8RJZ6">
    <property type="interactions" value="2"/>
</dbReference>
<dbReference type="CTD" id="129484492"/>